<dbReference type="Proteomes" id="UP001378592">
    <property type="component" value="Unassembled WGS sequence"/>
</dbReference>
<comment type="caution">
    <text evidence="2">The sequence shown here is derived from an EMBL/GenBank/DDBJ whole genome shotgun (WGS) entry which is preliminary data.</text>
</comment>
<evidence type="ECO:0000313" key="3">
    <source>
        <dbReference type="Proteomes" id="UP001378592"/>
    </source>
</evidence>
<name>A0AAN9VSS7_9ORTH</name>
<feature type="region of interest" description="Disordered" evidence="1">
    <location>
        <begin position="24"/>
        <end position="51"/>
    </location>
</feature>
<evidence type="ECO:0000256" key="1">
    <source>
        <dbReference type="SAM" id="MobiDB-lite"/>
    </source>
</evidence>
<keyword evidence="3" id="KW-1185">Reference proteome</keyword>
<evidence type="ECO:0000313" key="2">
    <source>
        <dbReference type="EMBL" id="KAK7869633.1"/>
    </source>
</evidence>
<proteinExistence type="predicted"/>
<feature type="compositionally biased region" description="Low complexity" evidence="1">
    <location>
        <begin position="24"/>
        <end position="36"/>
    </location>
</feature>
<sequence length="120" mass="12716">MSALAVAAKRSLVHRIKKMLKPVARLVSRSSSSPKPSRAPPAPTEADLDNLANEALEQKRVLAENAANEARVRVMFLAAPSTAPAAAVAAASSCCARADADLWVTATISRCQRAEQQRPL</sequence>
<reference evidence="2 3" key="1">
    <citation type="submission" date="2024-03" db="EMBL/GenBank/DDBJ databases">
        <title>The genome assembly and annotation of the cricket Gryllus longicercus Weissman &amp; Gray.</title>
        <authorList>
            <person name="Szrajer S."/>
            <person name="Gray D."/>
            <person name="Ylla G."/>
        </authorList>
    </citation>
    <scope>NUCLEOTIDE SEQUENCE [LARGE SCALE GENOMIC DNA]</scope>
    <source>
        <strain evidence="2">DAG 2021-001</strain>
        <tissue evidence="2">Whole body minus gut</tissue>
    </source>
</reference>
<accession>A0AAN9VSS7</accession>
<organism evidence="2 3">
    <name type="scientific">Gryllus longicercus</name>
    <dbReference type="NCBI Taxonomy" id="2509291"/>
    <lineage>
        <taxon>Eukaryota</taxon>
        <taxon>Metazoa</taxon>
        <taxon>Ecdysozoa</taxon>
        <taxon>Arthropoda</taxon>
        <taxon>Hexapoda</taxon>
        <taxon>Insecta</taxon>
        <taxon>Pterygota</taxon>
        <taxon>Neoptera</taxon>
        <taxon>Polyneoptera</taxon>
        <taxon>Orthoptera</taxon>
        <taxon>Ensifera</taxon>
        <taxon>Gryllidea</taxon>
        <taxon>Grylloidea</taxon>
        <taxon>Gryllidae</taxon>
        <taxon>Gryllinae</taxon>
        <taxon>Gryllus</taxon>
    </lineage>
</organism>
<dbReference type="AlphaFoldDB" id="A0AAN9VSS7"/>
<protein>
    <submittedName>
        <fullName evidence="2">Uncharacterized protein</fullName>
    </submittedName>
</protein>
<gene>
    <name evidence="2" type="ORF">R5R35_010003</name>
</gene>
<dbReference type="EMBL" id="JAZDUA010000071">
    <property type="protein sequence ID" value="KAK7869633.1"/>
    <property type="molecule type" value="Genomic_DNA"/>
</dbReference>